<dbReference type="InterPro" id="IPR003661">
    <property type="entry name" value="HisK_dim/P_dom"/>
</dbReference>
<keyword evidence="11" id="KW-0472">Membrane</keyword>
<dbReference type="InterPro" id="IPR050428">
    <property type="entry name" value="TCS_sensor_his_kinase"/>
</dbReference>
<dbReference type="Gene3D" id="1.10.287.130">
    <property type="match status" value="1"/>
</dbReference>
<dbReference type="EC" id="2.7.13.3" evidence="3"/>
<keyword evidence="15" id="KW-1185">Reference proteome</keyword>
<feature type="domain" description="HAMP" evidence="13">
    <location>
        <begin position="184"/>
        <end position="238"/>
    </location>
</feature>
<dbReference type="Pfam" id="PF00512">
    <property type="entry name" value="HisKA"/>
    <property type="match status" value="1"/>
</dbReference>
<dbReference type="InterPro" id="IPR003660">
    <property type="entry name" value="HAMP_dom"/>
</dbReference>
<comment type="catalytic activity">
    <reaction evidence="1">
        <text>ATP + protein L-histidine = ADP + protein N-phospho-L-histidine.</text>
        <dbReference type="EC" id="2.7.13.3"/>
    </reaction>
</comment>
<dbReference type="PROSITE" id="PS50885">
    <property type="entry name" value="HAMP"/>
    <property type="match status" value="1"/>
</dbReference>
<dbReference type="GO" id="GO:0000155">
    <property type="term" value="F:phosphorelay sensor kinase activity"/>
    <property type="evidence" value="ECO:0007669"/>
    <property type="project" value="InterPro"/>
</dbReference>
<feature type="region of interest" description="Disordered" evidence="10">
    <location>
        <begin position="457"/>
        <end position="506"/>
    </location>
</feature>
<dbReference type="SMART" id="SM00388">
    <property type="entry name" value="HisKA"/>
    <property type="match status" value="1"/>
</dbReference>
<dbReference type="PANTHER" id="PTHR45436">
    <property type="entry name" value="SENSOR HISTIDINE KINASE YKOH"/>
    <property type="match status" value="1"/>
</dbReference>
<feature type="domain" description="Histidine kinase" evidence="12">
    <location>
        <begin position="246"/>
        <end position="453"/>
    </location>
</feature>
<dbReference type="AlphaFoldDB" id="A0A243S0C2"/>
<feature type="transmembrane region" description="Helical" evidence="11">
    <location>
        <begin position="6"/>
        <end position="28"/>
    </location>
</feature>
<name>A0A243S0C2_9ACTN</name>
<evidence type="ECO:0000256" key="10">
    <source>
        <dbReference type="SAM" id="MobiDB-lite"/>
    </source>
</evidence>
<comment type="subcellular location">
    <subcellularLocation>
        <location evidence="2">Cell membrane</location>
    </subcellularLocation>
</comment>
<evidence type="ECO:0000256" key="3">
    <source>
        <dbReference type="ARBA" id="ARBA00012438"/>
    </source>
</evidence>
<evidence type="ECO:0000256" key="2">
    <source>
        <dbReference type="ARBA" id="ARBA00004236"/>
    </source>
</evidence>
<dbReference type="InterPro" id="IPR036890">
    <property type="entry name" value="HATPase_C_sf"/>
</dbReference>
<evidence type="ECO:0000256" key="7">
    <source>
        <dbReference type="ARBA" id="ARBA00022777"/>
    </source>
</evidence>
<dbReference type="EMBL" id="NGFN01000148">
    <property type="protein sequence ID" value="OUD00921.1"/>
    <property type="molecule type" value="Genomic_DNA"/>
</dbReference>
<keyword evidence="5" id="KW-0808">Transferase</keyword>
<evidence type="ECO:0000259" key="13">
    <source>
        <dbReference type="PROSITE" id="PS50885"/>
    </source>
</evidence>
<dbReference type="SUPFAM" id="SSF47384">
    <property type="entry name" value="Homodimeric domain of signal transducing histidine kinase"/>
    <property type="match status" value="1"/>
</dbReference>
<dbReference type="PROSITE" id="PS50109">
    <property type="entry name" value="HIS_KIN"/>
    <property type="match status" value="1"/>
</dbReference>
<dbReference type="SMART" id="SM00304">
    <property type="entry name" value="HAMP"/>
    <property type="match status" value="1"/>
</dbReference>
<evidence type="ECO:0000256" key="8">
    <source>
        <dbReference type="ARBA" id="ARBA00022989"/>
    </source>
</evidence>
<keyword evidence="9" id="KW-0902">Two-component regulatory system</keyword>
<dbReference type="SMART" id="SM00387">
    <property type="entry name" value="HATPase_c"/>
    <property type="match status" value="1"/>
</dbReference>
<dbReference type="InterPro" id="IPR005467">
    <property type="entry name" value="His_kinase_dom"/>
</dbReference>
<keyword evidence="8 11" id="KW-1133">Transmembrane helix</keyword>
<evidence type="ECO:0000256" key="1">
    <source>
        <dbReference type="ARBA" id="ARBA00000085"/>
    </source>
</evidence>
<evidence type="ECO:0000313" key="14">
    <source>
        <dbReference type="EMBL" id="OUD00921.1"/>
    </source>
</evidence>
<dbReference type="CDD" id="cd00075">
    <property type="entry name" value="HATPase"/>
    <property type="match status" value="1"/>
</dbReference>
<accession>A0A243S0C2</accession>
<evidence type="ECO:0000313" key="15">
    <source>
        <dbReference type="Proteomes" id="UP000195105"/>
    </source>
</evidence>
<dbReference type="PANTHER" id="PTHR45436:SF5">
    <property type="entry name" value="SENSOR HISTIDINE KINASE TRCS"/>
    <property type="match status" value="1"/>
</dbReference>
<dbReference type="Pfam" id="PF02518">
    <property type="entry name" value="HATPase_c"/>
    <property type="match status" value="1"/>
</dbReference>
<sequence length="506" mass="53343">MREMYGTVQALVVGGVLISLLVPLGLLLGENMVDGAVQDMHRTGREAAPGLVRALARESPEKADEAGLLAELARVHGASAVARRADGTVVTSPGTPADLVAEAKRLSPRGGTRTVELPRGMPPGGHERIAVASALGPAGTSGTLLVEKSAAGLRGEILMAWFALAALVPVGTALCLLPVVVLRRRAQSSLERLRDTTRSLSEGAFHVRVDTDAAALPAVRELARDINQLGSVIQSAIEEQRHFLTDVAHQLRNPMVALRLRLENLRPHLADAEGARIGRALADVDRLDRTLTDLLEHARSAPDVPGVQIENVCGVAENCVWGWAPVAEARSVRLKLSMPRRAWAMTRIGAVEQTLNVLLANALKYAPEDSVVEVRVERVDGGLRISVRDQGPGLSDVERKLALKRGWSRDASGGSGIGLSIATKLIESSGGRLRLRSLAYGGLEAVVCLISALPMEDGPPGAEAADDSAARTPPAQGPPGPACPAPDSPVVRPPDATSLDEDRKSC</sequence>
<keyword evidence="6 11" id="KW-0812">Transmembrane</keyword>
<dbReference type="Gene3D" id="3.30.565.10">
    <property type="entry name" value="Histidine kinase-like ATPase, C-terminal domain"/>
    <property type="match status" value="1"/>
</dbReference>
<dbReference type="SUPFAM" id="SSF55874">
    <property type="entry name" value="ATPase domain of HSP90 chaperone/DNA topoisomerase II/histidine kinase"/>
    <property type="match status" value="1"/>
</dbReference>
<reference evidence="14 15" key="1">
    <citation type="submission" date="2017-05" db="EMBL/GenBank/DDBJ databases">
        <title>Biotechnological potential of actinobacteria isolated from South African environments.</title>
        <authorList>
            <person name="Le Roes-Hill M."/>
            <person name="Prins A."/>
            <person name="Durrell K.A."/>
        </authorList>
    </citation>
    <scope>NUCLEOTIDE SEQUENCE [LARGE SCALE GENOMIC DNA]</scope>
    <source>
        <strain evidence="14 15">HMC13</strain>
    </source>
</reference>
<evidence type="ECO:0000256" key="4">
    <source>
        <dbReference type="ARBA" id="ARBA00022553"/>
    </source>
</evidence>
<organism evidence="14 15">
    <name type="scientific">Streptomyces swartbergensis</name>
    <dbReference type="NCBI Taxonomy" id="487165"/>
    <lineage>
        <taxon>Bacteria</taxon>
        <taxon>Bacillati</taxon>
        <taxon>Actinomycetota</taxon>
        <taxon>Actinomycetes</taxon>
        <taxon>Kitasatosporales</taxon>
        <taxon>Streptomycetaceae</taxon>
        <taxon>Streptomyces</taxon>
    </lineage>
</organism>
<comment type="caution">
    <text evidence="14">The sequence shown here is derived from an EMBL/GenBank/DDBJ whole genome shotgun (WGS) entry which is preliminary data.</text>
</comment>
<dbReference type="Proteomes" id="UP000195105">
    <property type="component" value="Unassembled WGS sequence"/>
</dbReference>
<evidence type="ECO:0000259" key="12">
    <source>
        <dbReference type="PROSITE" id="PS50109"/>
    </source>
</evidence>
<keyword evidence="7" id="KW-0418">Kinase</keyword>
<feature type="compositionally biased region" description="Pro residues" evidence="10">
    <location>
        <begin position="475"/>
        <end position="487"/>
    </location>
</feature>
<protein>
    <recommendedName>
        <fullName evidence="3">histidine kinase</fullName>
        <ecNumber evidence="3">2.7.13.3</ecNumber>
    </recommendedName>
</protein>
<dbReference type="InterPro" id="IPR036097">
    <property type="entry name" value="HisK_dim/P_sf"/>
</dbReference>
<gene>
    <name evidence="14" type="ORF">CA983_22960</name>
</gene>
<dbReference type="GO" id="GO:0005886">
    <property type="term" value="C:plasma membrane"/>
    <property type="evidence" value="ECO:0007669"/>
    <property type="project" value="UniProtKB-SubCell"/>
</dbReference>
<dbReference type="CDD" id="cd00082">
    <property type="entry name" value="HisKA"/>
    <property type="match status" value="1"/>
</dbReference>
<proteinExistence type="predicted"/>
<evidence type="ECO:0000256" key="5">
    <source>
        <dbReference type="ARBA" id="ARBA00022679"/>
    </source>
</evidence>
<evidence type="ECO:0000256" key="6">
    <source>
        <dbReference type="ARBA" id="ARBA00022692"/>
    </source>
</evidence>
<evidence type="ECO:0000256" key="9">
    <source>
        <dbReference type="ARBA" id="ARBA00023012"/>
    </source>
</evidence>
<dbReference type="InterPro" id="IPR003594">
    <property type="entry name" value="HATPase_dom"/>
</dbReference>
<feature type="transmembrane region" description="Helical" evidence="11">
    <location>
        <begin position="158"/>
        <end position="182"/>
    </location>
</feature>
<keyword evidence="4" id="KW-0597">Phosphoprotein</keyword>
<evidence type="ECO:0000256" key="11">
    <source>
        <dbReference type="SAM" id="Phobius"/>
    </source>
</evidence>